<accession>A0A244ENZ3</accession>
<dbReference type="InterPro" id="IPR036291">
    <property type="entry name" value="NAD(P)-bd_dom_sf"/>
</dbReference>
<keyword evidence="4" id="KW-0670">Pyruvate</keyword>
<dbReference type="Gene3D" id="3.40.50.720">
    <property type="entry name" value="NAD(P)-binding Rossmann-like Domain"/>
    <property type="match status" value="2"/>
</dbReference>
<evidence type="ECO:0000259" key="3">
    <source>
        <dbReference type="Pfam" id="PF02826"/>
    </source>
</evidence>
<proteinExistence type="predicted"/>
<evidence type="ECO:0000256" key="2">
    <source>
        <dbReference type="ARBA" id="ARBA00023027"/>
    </source>
</evidence>
<dbReference type="PANTHER" id="PTHR43333:SF1">
    <property type="entry name" value="D-ISOMER SPECIFIC 2-HYDROXYACID DEHYDROGENASE NAD-BINDING DOMAIN-CONTAINING PROTEIN"/>
    <property type="match status" value="1"/>
</dbReference>
<evidence type="ECO:0000256" key="1">
    <source>
        <dbReference type="ARBA" id="ARBA00023002"/>
    </source>
</evidence>
<protein>
    <submittedName>
        <fullName evidence="4">Glyoxylate/hydroxypyruvate reductase A</fullName>
    </submittedName>
</protein>
<keyword evidence="2" id="KW-0520">NAD</keyword>
<dbReference type="SUPFAM" id="SSF52283">
    <property type="entry name" value="Formate/glycerate dehydrogenase catalytic domain-like"/>
    <property type="match status" value="1"/>
</dbReference>
<dbReference type="Pfam" id="PF02826">
    <property type="entry name" value="2-Hacid_dh_C"/>
    <property type="match status" value="1"/>
</dbReference>
<name>A0A244ENZ3_PSESX</name>
<sequence length="308" mass="33547">MPFIAAPEQVDHWIGPLVRAMPDERVVPFSLLSNTDLEDCSFAIVANPDPADLAKFPNLRWIQSVWAGVEQLVSNVDPAAVTIVRLVDPHLAAAMGEAVLTWTLHLHRHVPLYTSQQRQQIWSARPYVAAQARTVSIMGMGEMGLASIKLLLTLGFKVQGWSRLLKDIPGVTCFSGPEGLQQMLKATDILICLLPLTAQTTGLMDAHQLARLPVGASVINFGRGAIFDENALKSALDSGHLGHAVLDVFNIEPLPADAWQWLHTKVSVLPHCAATTNTKTASLIVARNILQYRKTGDIPLGVSYTLGY</sequence>
<dbReference type="SUPFAM" id="SSF51735">
    <property type="entry name" value="NAD(P)-binding Rossmann-fold domains"/>
    <property type="match status" value="1"/>
</dbReference>
<dbReference type="InterPro" id="IPR006140">
    <property type="entry name" value="D-isomer_DH_NAD-bd"/>
</dbReference>
<reference evidence="4 5" key="1">
    <citation type="submission" date="2017-01" db="EMBL/GenBank/DDBJ databases">
        <authorList>
            <person name="Mah S.A."/>
            <person name="Swanson W.J."/>
            <person name="Moy G.W."/>
            <person name="Vacquier V.D."/>
        </authorList>
    </citation>
    <scope>NUCLEOTIDE SEQUENCE [LARGE SCALE GENOMIC DNA]</scope>
    <source>
        <strain evidence="4">PDD-32b-74</strain>
    </source>
</reference>
<evidence type="ECO:0000313" key="5">
    <source>
        <dbReference type="Proteomes" id="UP000195128"/>
    </source>
</evidence>
<dbReference type="Proteomes" id="UP000195128">
    <property type="component" value="Unassembled WGS sequence"/>
</dbReference>
<evidence type="ECO:0000313" key="4">
    <source>
        <dbReference type="EMBL" id="OUM06197.1"/>
    </source>
</evidence>
<keyword evidence="1" id="KW-0560">Oxidoreductase</keyword>
<dbReference type="CDD" id="cd12164">
    <property type="entry name" value="GDH_like_2"/>
    <property type="match status" value="1"/>
</dbReference>
<dbReference type="GO" id="GO:0016491">
    <property type="term" value="F:oxidoreductase activity"/>
    <property type="evidence" value="ECO:0007669"/>
    <property type="project" value="UniProtKB-KW"/>
</dbReference>
<dbReference type="GO" id="GO:0051287">
    <property type="term" value="F:NAD binding"/>
    <property type="evidence" value="ECO:0007669"/>
    <property type="project" value="InterPro"/>
</dbReference>
<gene>
    <name evidence="4" type="ORF">BW686_17395</name>
</gene>
<organism evidence="4 5">
    <name type="scientific">Pseudomonas syringae</name>
    <dbReference type="NCBI Taxonomy" id="317"/>
    <lineage>
        <taxon>Bacteria</taxon>
        <taxon>Pseudomonadati</taxon>
        <taxon>Pseudomonadota</taxon>
        <taxon>Gammaproteobacteria</taxon>
        <taxon>Pseudomonadales</taxon>
        <taxon>Pseudomonadaceae</taxon>
        <taxon>Pseudomonas</taxon>
    </lineage>
</organism>
<comment type="caution">
    <text evidence="4">The sequence shown here is derived from an EMBL/GenBank/DDBJ whole genome shotgun (WGS) entry which is preliminary data.</text>
</comment>
<dbReference type="AlphaFoldDB" id="A0A244ENZ3"/>
<dbReference type="PANTHER" id="PTHR43333">
    <property type="entry name" value="2-HACID_DH_C DOMAIN-CONTAINING PROTEIN"/>
    <property type="match status" value="1"/>
</dbReference>
<feature type="domain" description="D-isomer specific 2-hydroxyacid dehydrogenase NAD-binding" evidence="3">
    <location>
        <begin position="103"/>
        <end position="273"/>
    </location>
</feature>
<dbReference type="EMBL" id="MTSA01000013">
    <property type="protein sequence ID" value="OUM06197.1"/>
    <property type="molecule type" value="Genomic_DNA"/>
</dbReference>